<evidence type="ECO:0000256" key="3">
    <source>
        <dbReference type="ARBA" id="ARBA00004389"/>
    </source>
</evidence>
<evidence type="ECO:0000313" key="22">
    <source>
        <dbReference type="EMBL" id="KAB0401798.1"/>
    </source>
</evidence>
<keyword evidence="9 20" id="KW-1133">Transmembrane helix</keyword>
<dbReference type="InterPro" id="IPR050401">
    <property type="entry name" value="Cyclic_nucleotide_synthase"/>
</dbReference>
<gene>
    <name evidence="22" type="ORF">E2I00_020013</name>
</gene>
<dbReference type="Pfam" id="PF01094">
    <property type="entry name" value="ANF_receptor"/>
    <property type="match status" value="1"/>
</dbReference>
<comment type="catalytic activity">
    <reaction evidence="1">
        <text>GTP = 3',5'-cyclic GMP + diphosphate</text>
        <dbReference type="Rhea" id="RHEA:13665"/>
        <dbReference type="ChEBI" id="CHEBI:33019"/>
        <dbReference type="ChEBI" id="CHEBI:37565"/>
        <dbReference type="ChEBI" id="CHEBI:57746"/>
        <dbReference type="EC" id="4.6.1.2"/>
    </reaction>
</comment>
<evidence type="ECO:0000256" key="6">
    <source>
        <dbReference type="ARBA" id="ARBA00022729"/>
    </source>
</evidence>
<evidence type="ECO:0000313" key="23">
    <source>
        <dbReference type="Proteomes" id="UP000437017"/>
    </source>
</evidence>
<dbReference type="Pfam" id="PF00211">
    <property type="entry name" value="Guanylate_cyc"/>
    <property type="match status" value="1"/>
</dbReference>
<dbReference type="SUPFAM" id="SSF55073">
    <property type="entry name" value="Nucleotide cyclase"/>
    <property type="match status" value="1"/>
</dbReference>
<feature type="coiled-coil region" evidence="18">
    <location>
        <begin position="522"/>
        <end position="549"/>
    </location>
</feature>
<dbReference type="GO" id="GO:0004383">
    <property type="term" value="F:guanylate cyclase activity"/>
    <property type="evidence" value="ECO:0007669"/>
    <property type="project" value="UniProtKB-EC"/>
</dbReference>
<accession>A0A6A1Q0Q3</accession>
<dbReference type="AlphaFoldDB" id="A0A6A1Q0Q3"/>
<evidence type="ECO:0000256" key="14">
    <source>
        <dbReference type="ARBA" id="ARBA00023239"/>
    </source>
</evidence>
<feature type="non-terminal residue" evidence="22">
    <location>
        <position position="794"/>
    </location>
</feature>
<name>A0A6A1Q0Q3_BALPH</name>
<dbReference type="GO" id="GO:0004016">
    <property type="term" value="F:adenylate cyclase activity"/>
    <property type="evidence" value="ECO:0007669"/>
    <property type="project" value="TreeGrafter"/>
</dbReference>
<evidence type="ECO:0000256" key="18">
    <source>
        <dbReference type="SAM" id="Coils"/>
    </source>
</evidence>
<dbReference type="GO" id="GO:0007168">
    <property type="term" value="P:receptor guanylyl cyclase signaling pathway"/>
    <property type="evidence" value="ECO:0007669"/>
    <property type="project" value="TreeGrafter"/>
</dbReference>
<evidence type="ECO:0000256" key="12">
    <source>
        <dbReference type="ARBA" id="ARBA00023157"/>
    </source>
</evidence>
<dbReference type="SUPFAM" id="SSF56112">
    <property type="entry name" value="Protein kinase-like (PK-like)"/>
    <property type="match status" value="1"/>
</dbReference>
<dbReference type="PROSITE" id="PS50125">
    <property type="entry name" value="GUANYLATE_CYCLASE_2"/>
    <property type="match status" value="1"/>
</dbReference>
<dbReference type="GO" id="GO:0001653">
    <property type="term" value="F:peptide receptor activity"/>
    <property type="evidence" value="ECO:0007669"/>
    <property type="project" value="TreeGrafter"/>
</dbReference>
<dbReference type="GO" id="GO:0005886">
    <property type="term" value="C:plasma membrane"/>
    <property type="evidence" value="ECO:0007669"/>
    <property type="project" value="TreeGrafter"/>
</dbReference>
<reference evidence="22 23" key="1">
    <citation type="journal article" date="2019" name="PLoS ONE">
        <title>Genomic analyses reveal an absence of contemporary introgressive admixture between fin whales and blue whales, despite known hybrids.</title>
        <authorList>
            <person name="Westbury M.V."/>
            <person name="Petersen B."/>
            <person name="Lorenzen E.D."/>
        </authorList>
    </citation>
    <scope>NUCLEOTIDE SEQUENCE [LARGE SCALE GENOMIC DNA]</scope>
    <source>
        <strain evidence="22">FinWhale-01</strain>
    </source>
</reference>
<dbReference type="Gene3D" id="3.30.70.1230">
    <property type="entry name" value="Nucleotide cyclase"/>
    <property type="match status" value="1"/>
</dbReference>
<dbReference type="GO" id="GO:0005789">
    <property type="term" value="C:endoplasmic reticulum membrane"/>
    <property type="evidence" value="ECO:0007669"/>
    <property type="project" value="UniProtKB-SubCell"/>
</dbReference>
<keyword evidence="14" id="KW-0456">Lyase</keyword>
<dbReference type="InterPro" id="IPR011645">
    <property type="entry name" value="HNOB_dom_associated"/>
</dbReference>
<dbReference type="PANTHER" id="PTHR11920:SF228">
    <property type="entry name" value="RETINAL GUANYLYL CYCLASE 1"/>
    <property type="match status" value="1"/>
</dbReference>
<dbReference type="CDD" id="cd07302">
    <property type="entry name" value="CHD"/>
    <property type="match status" value="1"/>
</dbReference>
<dbReference type="SUPFAM" id="SSF53822">
    <property type="entry name" value="Periplasmic binding protein-like I"/>
    <property type="match status" value="1"/>
</dbReference>
<comment type="caution">
    <text evidence="22">The sequence shown here is derived from an EMBL/GenBank/DDBJ whole genome shotgun (WGS) entry which is preliminary data.</text>
</comment>
<evidence type="ECO:0000256" key="10">
    <source>
        <dbReference type="ARBA" id="ARBA00023134"/>
    </source>
</evidence>
<dbReference type="InterPro" id="IPR001828">
    <property type="entry name" value="ANF_lig-bd_rcpt"/>
</dbReference>
<organism evidence="22 23">
    <name type="scientific">Balaenoptera physalus</name>
    <name type="common">Fin whale</name>
    <name type="synonym">Balaena physalus</name>
    <dbReference type="NCBI Taxonomy" id="9770"/>
    <lineage>
        <taxon>Eukaryota</taxon>
        <taxon>Metazoa</taxon>
        <taxon>Chordata</taxon>
        <taxon>Craniata</taxon>
        <taxon>Vertebrata</taxon>
        <taxon>Euteleostomi</taxon>
        <taxon>Mammalia</taxon>
        <taxon>Eutheria</taxon>
        <taxon>Laurasiatheria</taxon>
        <taxon>Artiodactyla</taxon>
        <taxon>Whippomorpha</taxon>
        <taxon>Cetacea</taxon>
        <taxon>Mysticeti</taxon>
        <taxon>Balaenopteridae</taxon>
        <taxon>Balaenoptera</taxon>
    </lineage>
</organism>
<proteinExistence type="predicted"/>
<dbReference type="InterPro" id="IPR001054">
    <property type="entry name" value="A/G_cyclase"/>
</dbReference>
<feature type="transmembrane region" description="Helical" evidence="20">
    <location>
        <begin position="336"/>
        <end position="353"/>
    </location>
</feature>
<evidence type="ECO:0000256" key="19">
    <source>
        <dbReference type="SAM" id="MobiDB-lite"/>
    </source>
</evidence>
<dbReference type="InterPro" id="IPR028082">
    <property type="entry name" value="Peripla_BP_I"/>
</dbReference>
<keyword evidence="23" id="KW-1185">Reference proteome</keyword>
<protein>
    <recommendedName>
        <fullName evidence="4">guanylate cyclase</fullName>
        <ecNumber evidence="4">4.6.1.2</ecNumber>
    </recommendedName>
</protein>
<keyword evidence="18" id="KW-0175">Coiled coil</keyword>
<evidence type="ECO:0000256" key="5">
    <source>
        <dbReference type="ARBA" id="ARBA00022692"/>
    </source>
</evidence>
<evidence type="ECO:0000256" key="8">
    <source>
        <dbReference type="ARBA" id="ARBA00022824"/>
    </source>
</evidence>
<dbReference type="GO" id="GO:0035556">
    <property type="term" value="P:intracellular signal transduction"/>
    <property type="evidence" value="ECO:0007669"/>
    <property type="project" value="InterPro"/>
</dbReference>
<evidence type="ECO:0000256" key="11">
    <source>
        <dbReference type="ARBA" id="ARBA00023136"/>
    </source>
</evidence>
<keyword evidence="7" id="KW-0547">Nucleotide-binding</keyword>
<keyword evidence="8" id="KW-0256">Endoplasmic reticulum</keyword>
<dbReference type="InterPro" id="IPR011009">
    <property type="entry name" value="Kinase-like_dom_sf"/>
</dbReference>
<keyword evidence="15" id="KW-0966">Cell projection</keyword>
<keyword evidence="16" id="KW-0141">cGMP biosynthesis</keyword>
<dbReference type="OrthoDB" id="1890790at2759"/>
<evidence type="ECO:0000256" key="17">
    <source>
        <dbReference type="ARBA" id="ARBA00046288"/>
    </source>
</evidence>
<feature type="domain" description="Guanylate cyclase" evidence="21">
    <location>
        <begin position="597"/>
        <end position="710"/>
    </location>
</feature>
<dbReference type="InterPro" id="IPR029787">
    <property type="entry name" value="Nucleotide_cyclase"/>
</dbReference>
<evidence type="ECO:0000256" key="16">
    <source>
        <dbReference type="ARBA" id="ARBA00023293"/>
    </source>
</evidence>
<dbReference type="GO" id="GO:0042995">
    <property type="term" value="C:cell projection"/>
    <property type="evidence" value="ECO:0007669"/>
    <property type="project" value="UniProtKB-SubCell"/>
</dbReference>
<dbReference type="Proteomes" id="UP000437017">
    <property type="component" value="Unassembled WGS sequence"/>
</dbReference>
<dbReference type="Pfam" id="PF07701">
    <property type="entry name" value="HNOBA"/>
    <property type="match status" value="1"/>
</dbReference>
<dbReference type="Gene3D" id="1.10.510.10">
    <property type="entry name" value="Transferase(Phosphotransferase) domain 1"/>
    <property type="match status" value="1"/>
</dbReference>
<dbReference type="EMBL" id="SGJD01001146">
    <property type="protein sequence ID" value="KAB0401798.1"/>
    <property type="molecule type" value="Genomic_DNA"/>
</dbReference>
<evidence type="ECO:0000256" key="7">
    <source>
        <dbReference type="ARBA" id="ARBA00022741"/>
    </source>
</evidence>
<dbReference type="PANTHER" id="PTHR11920">
    <property type="entry name" value="GUANYLYL CYCLASE"/>
    <property type="match status" value="1"/>
</dbReference>
<evidence type="ECO:0000256" key="1">
    <source>
        <dbReference type="ARBA" id="ARBA00001436"/>
    </source>
</evidence>
<keyword evidence="10" id="KW-0342">GTP-binding</keyword>
<feature type="region of interest" description="Disordered" evidence="19">
    <location>
        <begin position="623"/>
        <end position="643"/>
    </location>
</feature>
<evidence type="ECO:0000259" key="21">
    <source>
        <dbReference type="PROSITE" id="PS50125"/>
    </source>
</evidence>
<keyword evidence="12" id="KW-1015">Disulfide bond</keyword>
<keyword evidence="6" id="KW-0732">Signal</keyword>
<evidence type="ECO:0000256" key="4">
    <source>
        <dbReference type="ARBA" id="ARBA00012202"/>
    </source>
</evidence>
<evidence type="ECO:0000256" key="13">
    <source>
        <dbReference type="ARBA" id="ARBA00023180"/>
    </source>
</evidence>
<dbReference type="SMART" id="SM00044">
    <property type="entry name" value="CYCc"/>
    <property type="match status" value="1"/>
</dbReference>
<keyword evidence="13" id="KW-0325">Glycoprotein</keyword>
<evidence type="ECO:0000256" key="20">
    <source>
        <dbReference type="SAM" id="Phobius"/>
    </source>
</evidence>
<keyword evidence="5 20" id="KW-0812">Transmembrane</keyword>
<evidence type="ECO:0000256" key="2">
    <source>
        <dbReference type="ARBA" id="ARBA00004316"/>
    </source>
</evidence>
<dbReference type="Gene3D" id="6.10.250.780">
    <property type="match status" value="1"/>
</dbReference>
<keyword evidence="11 20" id="KW-0472">Membrane</keyword>
<feature type="transmembrane region" description="Helical" evidence="20">
    <location>
        <begin position="222"/>
        <end position="244"/>
    </location>
</feature>
<sequence>MVMHSVLLGGEEQRRLLEAAEELGLADGSLVFLPFDTLHYALSPGPDALAVLANSSQLRKAHDAVLTLTRHCPPGGSVLDSLRRAQEHQELPPDLNLQQVSPLFGTIYDSVFLLAGGVARARAAAGGGWVSGAAVARHVQDAQVPGFCGALGGAEEPSFVLLDTDAAGDRLFATYVLNPTRGFFRSAGTPVHFPRGGRGPGPDPSCWFDPDVICNGGVEPGVVFIGFLLVVLMGLTGAFLAHYFRHRLLHIQMVSGPNKIILTLDDVAQGSRWSLAARSLSDVRSIHSQIPDYTNIGLYEGDWVWLKKFPGEQHIAIRPATKMAFSKIRELRHENLALYLGLFLAGGAGGAAAPGEGMLAVVSEHCARGSLQDLLAQRDIKLDWMFKSSLLLDLIKSPTTVMGDCWKRRGCYRSLPARRVGLRGCLPGGRAAPASPLGIIMQEVVCRSAPYAMLELTPEEVVKRVQSPPPLCRPSVSIDQAPMECIQLMKQCWAEQPELRPSMDRTFDLFKSINKGRKMNIIDSMLRMLEQYSSNLEDLIRERTEELELEKQKTDRLLTQMLPPSVAEALKMGTPVEPEYFEEVTLYFMVDLLNDLYTLFDAIIGSHDVYKVGCVGGKPSFSFSRPRPPARGLPTRDTGTGRVLSTEFSPQVETIGDAYMVASGLPQRNGQRHAAEIANMALDILSAVGTFRMRHMPEVPVRIRIGLHSGNSAPSRALQPISLGFQTEVRGRTELKGKGTEETYWLVGRRGFDKPIPKPPDLQPGDSNHGIRLQDIPPERRRKLEKARPGLFSG</sequence>
<comment type="subcellular location">
    <subcellularLocation>
        <location evidence="2">Cell projection</location>
    </subcellularLocation>
    <subcellularLocation>
        <location evidence="17">Endomembrane system</location>
        <topology evidence="17">Single-pass type I membrane protein</topology>
    </subcellularLocation>
    <subcellularLocation>
        <location evidence="3">Endoplasmic reticulum membrane</location>
        <topology evidence="3">Single-pass membrane protein</topology>
    </subcellularLocation>
</comment>
<feature type="region of interest" description="Disordered" evidence="19">
    <location>
        <begin position="750"/>
        <end position="794"/>
    </location>
</feature>
<dbReference type="EC" id="4.6.1.2" evidence="4"/>
<evidence type="ECO:0000256" key="9">
    <source>
        <dbReference type="ARBA" id="ARBA00022989"/>
    </source>
</evidence>
<dbReference type="GO" id="GO:0005525">
    <property type="term" value="F:GTP binding"/>
    <property type="evidence" value="ECO:0007669"/>
    <property type="project" value="UniProtKB-KW"/>
</dbReference>
<evidence type="ECO:0000256" key="15">
    <source>
        <dbReference type="ARBA" id="ARBA00023273"/>
    </source>
</evidence>